<gene>
    <name evidence="2" type="ORF">Lstg_1380</name>
    <name evidence="3" type="ORF">NCTC11991_00746</name>
</gene>
<evidence type="ECO:0000313" key="5">
    <source>
        <dbReference type="Proteomes" id="UP000255110"/>
    </source>
</evidence>
<evidence type="ECO:0008006" key="6">
    <source>
        <dbReference type="Google" id="ProtNLM"/>
    </source>
</evidence>
<feature type="transmembrane region" description="Helical" evidence="1">
    <location>
        <begin position="192"/>
        <end position="214"/>
    </location>
</feature>
<dbReference type="EMBL" id="UGOY01000001">
    <property type="protein sequence ID" value="STY22163.1"/>
    <property type="molecule type" value="Genomic_DNA"/>
</dbReference>
<feature type="transmembrane region" description="Helical" evidence="1">
    <location>
        <begin position="106"/>
        <end position="127"/>
    </location>
</feature>
<feature type="transmembrane region" description="Helical" evidence="1">
    <location>
        <begin position="26"/>
        <end position="45"/>
    </location>
</feature>
<keyword evidence="4" id="KW-1185">Reference proteome</keyword>
<feature type="transmembrane region" description="Helical" evidence="1">
    <location>
        <begin position="352"/>
        <end position="376"/>
    </location>
</feature>
<feature type="transmembrane region" description="Helical" evidence="1">
    <location>
        <begin position="226"/>
        <end position="245"/>
    </location>
</feature>
<evidence type="ECO:0000313" key="4">
    <source>
        <dbReference type="Proteomes" id="UP000054820"/>
    </source>
</evidence>
<feature type="transmembrane region" description="Helical" evidence="1">
    <location>
        <begin position="287"/>
        <end position="306"/>
    </location>
</feature>
<proteinExistence type="predicted"/>
<protein>
    <recommendedName>
        <fullName evidence="6">DUF4153 domain-containing protein</fullName>
    </recommendedName>
</protein>
<name>A0A378L5T8_9GAMM</name>
<dbReference type="AlphaFoldDB" id="A0A378L5T8"/>
<accession>A0A378L5T8</accession>
<feature type="transmembrane region" description="Helical" evidence="1">
    <location>
        <begin position="148"/>
        <end position="172"/>
    </location>
</feature>
<reference evidence="2 4" key="1">
    <citation type="submission" date="2015-11" db="EMBL/GenBank/DDBJ databases">
        <title>Genomic analysis of 38 Legionella species identifies large and diverse effector repertoires.</title>
        <authorList>
            <person name="Burstein D."/>
            <person name="Amaro F."/>
            <person name="Zusman T."/>
            <person name="Lifshitz Z."/>
            <person name="Cohen O."/>
            <person name="Gilbert J.A."/>
            <person name="Pupko T."/>
            <person name="Shuman H.A."/>
            <person name="Segal G."/>
        </authorList>
    </citation>
    <scope>NUCLEOTIDE SEQUENCE [LARGE SCALE GENOMIC DNA]</scope>
    <source>
        <strain evidence="2 4">SC-18-C9</strain>
    </source>
</reference>
<dbReference type="EMBL" id="LNYZ01000010">
    <property type="protein sequence ID" value="KTD78099.1"/>
    <property type="molecule type" value="Genomic_DNA"/>
</dbReference>
<organism evidence="3 5">
    <name type="scientific">Legionella steigerwaltii</name>
    <dbReference type="NCBI Taxonomy" id="460"/>
    <lineage>
        <taxon>Bacteria</taxon>
        <taxon>Pseudomonadati</taxon>
        <taxon>Pseudomonadota</taxon>
        <taxon>Gammaproteobacteria</taxon>
        <taxon>Legionellales</taxon>
        <taxon>Legionellaceae</taxon>
        <taxon>Legionella</taxon>
    </lineage>
</organism>
<evidence type="ECO:0000256" key="1">
    <source>
        <dbReference type="SAM" id="Phobius"/>
    </source>
</evidence>
<feature type="transmembrane region" description="Helical" evidence="1">
    <location>
        <begin position="76"/>
        <end position="94"/>
    </location>
</feature>
<dbReference type="Proteomes" id="UP000054820">
    <property type="component" value="Unassembled WGS sequence"/>
</dbReference>
<evidence type="ECO:0000313" key="2">
    <source>
        <dbReference type="EMBL" id="KTD78099.1"/>
    </source>
</evidence>
<keyword evidence="1" id="KW-1133">Transmembrane helix</keyword>
<dbReference type="Proteomes" id="UP000255110">
    <property type="component" value="Unassembled WGS sequence"/>
</dbReference>
<feature type="transmembrane region" description="Helical" evidence="1">
    <location>
        <begin position="318"/>
        <end position="340"/>
    </location>
</feature>
<reference evidence="3 5" key="2">
    <citation type="submission" date="2018-06" db="EMBL/GenBank/DDBJ databases">
        <authorList>
            <consortium name="Pathogen Informatics"/>
            <person name="Doyle S."/>
        </authorList>
    </citation>
    <scope>NUCLEOTIDE SEQUENCE [LARGE SCALE GENOMIC DNA]</scope>
    <source>
        <strain evidence="3 5">NCTC11991</strain>
    </source>
</reference>
<feature type="transmembrane region" description="Helical" evidence="1">
    <location>
        <begin position="257"/>
        <end position="275"/>
    </location>
</feature>
<sequence length="386" mass="44381">MQVSLKSAILNAYTQGEANMPSRKGIYLFTLIGLLLGFALDGLIRNEITKIFDYALISLFALLYALAYNDKNCLRLVASSFLIALFLSLPLLPMEARFAVLPLEHWFTFLCAFPIFIYVGHSFHYAYHHDNTWRITYNSLFAAVWNTILLLFVASVFSALANLLIFLGAFIFRTVGNDFLWNLYSNNLHFRLISHVTLFFIGLGIGQQNINIIYNLRFLLLRMMYYLFPFLALISIVYFILYLGHSLKDGEEYVDPLTILIPITSLGIIFFNAYFQDGSIDSGTPSWLKLLLRIYRIILFLLVIMMTYKIFQSYSLDVNVVICIITVILFSLTYAITAWFPEHMEQKWIRIGNISSALFFIIVLFLFNLPYAPIVFQVGSQSALLT</sequence>
<feature type="transmembrane region" description="Helical" evidence="1">
    <location>
        <begin position="51"/>
        <end position="69"/>
    </location>
</feature>
<dbReference type="STRING" id="460.Lstg_1380"/>
<keyword evidence="1" id="KW-0812">Transmembrane</keyword>
<keyword evidence="1" id="KW-0472">Membrane</keyword>
<evidence type="ECO:0000313" key="3">
    <source>
        <dbReference type="EMBL" id="STY22163.1"/>
    </source>
</evidence>